<comment type="caution">
    <text evidence="1">The sequence shown here is derived from an EMBL/GenBank/DDBJ whole genome shotgun (WGS) entry which is preliminary data.</text>
</comment>
<accession>A0A7V7TID4</accession>
<dbReference type="Proteomes" id="UP000423756">
    <property type="component" value="Unassembled WGS sequence"/>
</dbReference>
<evidence type="ECO:0000313" key="2">
    <source>
        <dbReference type="Proteomes" id="UP000423756"/>
    </source>
</evidence>
<evidence type="ECO:0000313" key="1">
    <source>
        <dbReference type="EMBL" id="KAB0482411.1"/>
    </source>
</evidence>
<dbReference type="EMBL" id="VZPX01000004">
    <property type="protein sequence ID" value="KAB0482411.1"/>
    <property type="molecule type" value="Genomic_DNA"/>
</dbReference>
<reference evidence="1 2" key="1">
    <citation type="submission" date="2019-09" db="EMBL/GenBank/DDBJ databases">
        <title>Draft genome sequences of 48 bacterial type strains from the CCUG.</title>
        <authorList>
            <person name="Tunovic T."/>
            <person name="Pineiro-Iglesias B."/>
            <person name="Unosson C."/>
            <person name="Inganas E."/>
            <person name="Ohlen M."/>
            <person name="Cardew S."/>
            <person name="Jensie-Markopoulos S."/>
            <person name="Salva-Serra F."/>
            <person name="Jaen-Luchoro D."/>
            <person name="Karlsson R."/>
            <person name="Svensson-Stadler L."/>
            <person name="Chun J."/>
            <person name="Moore E."/>
        </authorList>
    </citation>
    <scope>NUCLEOTIDE SEQUENCE [LARGE SCALE GENOMIC DNA]</scope>
    <source>
        <strain evidence="1 2">CCUG 48643</strain>
    </source>
</reference>
<protein>
    <submittedName>
        <fullName evidence="1">Uncharacterized protein</fullName>
    </submittedName>
</protein>
<organism evidence="1 2">
    <name type="scientific">Vibrio chagasii</name>
    <dbReference type="NCBI Taxonomy" id="170679"/>
    <lineage>
        <taxon>Bacteria</taxon>
        <taxon>Pseudomonadati</taxon>
        <taxon>Pseudomonadota</taxon>
        <taxon>Gammaproteobacteria</taxon>
        <taxon>Vibrionales</taxon>
        <taxon>Vibrionaceae</taxon>
        <taxon>Vibrio</taxon>
    </lineage>
</organism>
<dbReference type="GeneID" id="77344645"/>
<name>A0A7V7TID4_9VIBR</name>
<dbReference type="RefSeq" id="WP_137406612.1">
    <property type="nucleotide sequence ID" value="NZ_AP025467.1"/>
</dbReference>
<proteinExistence type="predicted"/>
<dbReference type="AlphaFoldDB" id="A0A7V7TID4"/>
<sequence length="231" mass="26830">MFIGVSRSGTSRISEPPQPYENSEFDLLAPKFLQSVDFVCSECGFSSPKYQHVHHLDGNHKHNKVSNFSCRDPLCHLCEHLGFVADNKLGTLVFCDSLSQEELNAYVRISWVTNYLARTLGAENCGETLLKIARNTALWIELLENTNHQVQRAYKIQNIRALAEDFRNMSDEEYESRHSKFPSLRLLFHPDSFSREIEEWSRNKDFFADFYEPNQWPIILEKHIQRSEANG</sequence>
<gene>
    <name evidence="1" type="ORF">F7Q91_03110</name>
</gene>